<dbReference type="Proteomes" id="UP000215827">
    <property type="component" value="Unassembled WGS sequence"/>
</dbReference>
<evidence type="ECO:0000313" key="1">
    <source>
        <dbReference type="EMBL" id="OYR06941.1"/>
    </source>
</evidence>
<dbReference type="EMBL" id="NEFA01000002">
    <property type="protein sequence ID" value="OYR06941.1"/>
    <property type="molecule type" value="Genomic_DNA"/>
</dbReference>
<organism evidence="1 2">
    <name type="scientific">Citrobacter freundii</name>
    <dbReference type="NCBI Taxonomy" id="546"/>
    <lineage>
        <taxon>Bacteria</taxon>
        <taxon>Pseudomonadati</taxon>
        <taxon>Pseudomonadota</taxon>
        <taxon>Gammaproteobacteria</taxon>
        <taxon>Enterobacterales</taxon>
        <taxon>Enterobacteriaceae</taxon>
        <taxon>Citrobacter</taxon>
        <taxon>Citrobacter freundii complex</taxon>
    </lineage>
</organism>
<proteinExistence type="predicted"/>
<evidence type="ECO:0000313" key="2">
    <source>
        <dbReference type="Proteomes" id="UP000215827"/>
    </source>
</evidence>
<dbReference type="AlphaFoldDB" id="A0A9P0Y410"/>
<name>A0A9P0Y410_CITFR</name>
<protein>
    <submittedName>
        <fullName evidence="1">Uncharacterized protein</fullName>
    </submittedName>
</protein>
<reference evidence="1 2" key="1">
    <citation type="submission" date="2017-04" db="EMBL/GenBank/DDBJ databases">
        <title>Emergence of KPC-2-producing Citrobacter isolates from sediments of a Chinese river.</title>
        <authorList>
            <person name="Zheng B."/>
        </authorList>
    </citation>
    <scope>NUCLEOTIDE SEQUENCE [LARGE SCALE GENOMIC DNA]</scope>
    <source>
        <strain evidence="1 2">C191</strain>
    </source>
</reference>
<sequence length="60" mass="6819">MAFFFLISRDCRVIKQVDYILLILQRVFYSGSRQGHNGNGLNDMSTQSFSVARIVASIFS</sequence>
<gene>
    <name evidence="1" type="ORF">B9P89_02810</name>
</gene>
<accession>A0A9P0Y410</accession>
<comment type="caution">
    <text evidence="1">The sequence shown here is derived from an EMBL/GenBank/DDBJ whole genome shotgun (WGS) entry which is preliminary data.</text>
</comment>